<gene>
    <name evidence="2" type="ordered locus">OTBS_1832</name>
</gene>
<proteinExistence type="predicted"/>
<name>A5CF49_ORITB</name>
<dbReference type="EMBL" id="AM494475">
    <property type="protein sequence ID" value="CAM80927.1"/>
    <property type="molecule type" value="Genomic_DNA"/>
</dbReference>
<accession>A5CF49</accession>
<sequence length="79" mass="9413">MLTVDSIILSSKHDIIKGLLPSIFFWNFRYSCRFSLIFPIANSSKKREQICFQLLTIILFGYTIYSYRFLAIEFLILFF</sequence>
<organism evidence="2 3">
    <name type="scientific">Orientia tsutsugamushi (strain Boryong)</name>
    <name type="common">Rickettsia tsutsugamushi</name>
    <dbReference type="NCBI Taxonomy" id="357244"/>
    <lineage>
        <taxon>Bacteria</taxon>
        <taxon>Pseudomonadati</taxon>
        <taxon>Pseudomonadota</taxon>
        <taxon>Alphaproteobacteria</taxon>
        <taxon>Rickettsiales</taxon>
        <taxon>Rickettsiaceae</taxon>
        <taxon>Rickettsieae</taxon>
        <taxon>Orientia</taxon>
    </lineage>
</organism>
<keyword evidence="1" id="KW-0812">Transmembrane</keyword>
<reference evidence="2 3" key="1">
    <citation type="journal article" date="2007" name="Proc. Natl. Acad. Sci. U.S.A.">
        <title>The Orientia tsutsugamushi genome reveals massive proliferation of conjugative type IV secretion system and host-cell interaction genes.</title>
        <authorList>
            <person name="Cho N.-H."/>
            <person name="Kim H.-R."/>
            <person name="Lee J.-H."/>
            <person name="Kim S.-Y."/>
            <person name="Kim J."/>
            <person name="Cha S."/>
            <person name="Kim S.-Y."/>
            <person name="Darby A.C."/>
            <person name="Fuxelius H.-H."/>
            <person name="Yin J."/>
            <person name="Kim J.H."/>
            <person name="Kim J."/>
            <person name="Lee S.J."/>
            <person name="Koh Y.-S."/>
            <person name="Jang W.-J."/>
            <person name="Park K.-H."/>
            <person name="Andersson S.G.E."/>
            <person name="Choi M.-S."/>
            <person name="Kim I.-S."/>
        </authorList>
    </citation>
    <scope>NUCLEOTIDE SEQUENCE [LARGE SCALE GENOMIC DNA]</scope>
    <source>
        <strain evidence="2 3">Boryong</strain>
    </source>
</reference>
<dbReference type="HOGENOM" id="CLU_2602611_0_0_5"/>
<keyword evidence="1" id="KW-1133">Transmembrane helix</keyword>
<feature type="transmembrane region" description="Helical" evidence="1">
    <location>
        <begin position="54"/>
        <end position="78"/>
    </location>
</feature>
<evidence type="ECO:0000313" key="2">
    <source>
        <dbReference type="EMBL" id="CAM80927.1"/>
    </source>
</evidence>
<protein>
    <submittedName>
        <fullName evidence="2">Uncharacterized protein</fullName>
    </submittedName>
</protein>
<dbReference type="Proteomes" id="UP000001565">
    <property type="component" value="Chromosome"/>
</dbReference>
<dbReference type="AlphaFoldDB" id="A5CF49"/>
<evidence type="ECO:0000313" key="3">
    <source>
        <dbReference type="Proteomes" id="UP000001565"/>
    </source>
</evidence>
<evidence type="ECO:0000256" key="1">
    <source>
        <dbReference type="SAM" id="Phobius"/>
    </source>
</evidence>
<dbReference type="KEGG" id="ots:OTBS_1832"/>
<keyword evidence="1" id="KW-0472">Membrane</keyword>